<evidence type="ECO:0000313" key="6">
    <source>
        <dbReference type="Proteomes" id="UP000070560"/>
    </source>
</evidence>
<evidence type="ECO:0000259" key="4">
    <source>
        <dbReference type="Pfam" id="PF00149"/>
    </source>
</evidence>
<dbReference type="GO" id="GO:0004527">
    <property type="term" value="F:exonuclease activity"/>
    <property type="evidence" value="ECO:0007669"/>
    <property type="project" value="UniProtKB-KW"/>
</dbReference>
<evidence type="ECO:0000256" key="1">
    <source>
        <dbReference type="ARBA" id="ARBA00022722"/>
    </source>
</evidence>
<protein>
    <submittedName>
        <fullName evidence="5">Exonuclease SbcD subunit D</fullName>
    </submittedName>
</protein>
<accession>A0A7U4TI02</accession>
<dbReference type="PANTHER" id="PTHR30337">
    <property type="entry name" value="COMPONENT OF ATP-DEPENDENT DSDNA EXONUCLEASE"/>
    <property type="match status" value="1"/>
</dbReference>
<dbReference type="AlphaFoldDB" id="A0A7U4TI02"/>
<reference evidence="5 6" key="1">
    <citation type="submission" date="2015-10" db="EMBL/GenBank/DDBJ databases">
        <title>Candidatus Desulfofervidus auxilii, a hydrogenotrophic sulfate-reducing bacterium involved in the thermophilic anaerobic oxidation of methane.</title>
        <authorList>
            <person name="Krukenberg V."/>
            <person name="Richter M."/>
            <person name="Wegener G."/>
        </authorList>
    </citation>
    <scope>NUCLEOTIDE SEQUENCE [LARGE SCALE GENOMIC DNA]</scope>
    <source>
        <strain evidence="5 6">HS1</strain>
    </source>
</reference>
<sequence>MKILHLADVHIDEKKTVNGKIIYDEEGINIRLKDLLDCISQVKNTAEKENVSLTLIAGDLFERKTPTPFETYTATKVLSELGSICPVVLTPGNHDAVDSVKALGFIKNIYVPEPFTPIRFSDITIFCVPYPDLKEGSRSEVKQLYERKILETSKKLKENSNFLVALCHAPVEGASYPTTDRDVNEVTLSPSCFKHLDYAALGHIHKPQRIENIYYPGSVDTWRRQEADEEKGFYIIDTDTHEVTFYPITTRPVHNLNFTIDTIPLVINVLEQSIVRIEIEVPEERAGDYDPVRVQNVIAGNPLDVKIIPRIIRTQRMRCQEIVQAKNFNEIITTYMKNKKLPEEKINRIREKIMELVRKKELEAKLC</sequence>
<dbReference type="KEGG" id="daw:HS1_000961"/>
<name>A0A7U4TI02_DESA2</name>
<keyword evidence="1" id="KW-0540">Nuclease</keyword>
<dbReference type="InterPro" id="IPR050535">
    <property type="entry name" value="DNA_Repair-Maintenance_Comp"/>
</dbReference>
<dbReference type="CDD" id="cd00840">
    <property type="entry name" value="MPP_Mre11_N"/>
    <property type="match status" value="1"/>
</dbReference>
<dbReference type="EMBL" id="CP013015">
    <property type="protein sequence ID" value="AMM40765.1"/>
    <property type="molecule type" value="Genomic_DNA"/>
</dbReference>
<proteinExistence type="predicted"/>
<keyword evidence="6" id="KW-1185">Reference proteome</keyword>
<dbReference type="InterPro" id="IPR041796">
    <property type="entry name" value="Mre11_N"/>
</dbReference>
<evidence type="ECO:0000256" key="2">
    <source>
        <dbReference type="ARBA" id="ARBA00022801"/>
    </source>
</evidence>
<dbReference type="InterPro" id="IPR029052">
    <property type="entry name" value="Metallo-depent_PP-like"/>
</dbReference>
<dbReference type="SUPFAM" id="SSF56300">
    <property type="entry name" value="Metallo-dependent phosphatases"/>
    <property type="match status" value="1"/>
</dbReference>
<dbReference type="Gene3D" id="3.60.21.10">
    <property type="match status" value="1"/>
</dbReference>
<gene>
    <name evidence="5" type="ORF">HS1_000961</name>
</gene>
<keyword evidence="2" id="KW-0378">Hydrolase</keyword>
<evidence type="ECO:0000313" key="5">
    <source>
        <dbReference type="EMBL" id="AMM40765.1"/>
    </source>
</evidence>
<dbReference type="InterPro" id="IPR004843">
    <property type="entry name" value="Calcineurin-like_PHP"/>
</dbReference>
<keyword evidence="3 5" id="KW-0269">Exonuclease</keyword>
<dbReference type="PANTHER" id="PTHR30337:SF0">
    <property type="entry name" value="NUCLEASE SBCCD SUBUNIT D"/>
    <property type="match status" value="1"/>
</dbReference>
<dbReference type="Proteomes" id="UP000070560">
    <property type="component" value="Chromosome"/>
</dbReference>
<organism evidence="5 6">
    <name type="scientific">Desulfofervidus auxilii</name>
    <dbReference type="NCBI Taxonomy" id="1621989"/>
    <lineage>
        <taxon>Bacteria</taxon>
        <taxon>Pseudomonadati</taxon>
        <taxon>Thermodesulfobacteriota</taxon>
        <taxon>Candidatus Desulfofervidia</taxon>
        <taxon>Candidatus Desulfofervidales</taxon>
        <taxon>Candidatus Desulfofervidaceae</taxon>
        <taxon>Candidatus Desulfofervidus</taxon>
    </lineage>
</organism>
<evidence type="ECO:0000256" key="3">
    <source>
        <dbReference type="ARBA" id="ARBA00022839"/>
    </source>
</evidence>
<dbReference type="Pfam" id="PF00149">
    <property type="entry name" value="Metallophos"/>
    <property type="match status" value="1"/>
</dbReference>
<feature type="domain" description="Calcineurin-like phosphoesterase" evidence="4">
    <location>
        <begin position="1"/>
        <end position="207"/>
    </location>
</feature>